<evidence type="ECO:0000313" key="2">
    <source>
        <dbReference type="EMBL" id="TLU59938.1"/>
    </source>
</evidence>
<dbReference type="EMBL" id="VCBC01000023">
    <property type="protein sequence ID" value="TLU59938.1"/>
    <property type="molecule type" value="Genomic_DNA"/>
</dbReference>
<dbReference type="Pfam" id="PF19578">
    <property type="entry name" value="DUF6090"/>
    <property type="match status" value="1"/>
</dbReference>
<evidence type="ECO:0000256" key="1">
    <source>
        <dbReference type="SAM" id="Phobius"/>
    </source>
</evidence>
<keyword evidence="1" id="KW-1133">Transmembrane helix</keyword>
<dbReference type="RefSeq" id="WP_138321689.1">
    <property type="nucleotide sequence ID" value="NZ_VCBC01000023.1"/>
</dbReference>
<evidence type="ECO:0000313" key="3">
    <source>
        <dbReference type="Proteomes" id="UP000307790"/>
    </source>
</evidence>
<accession>A0A5R9IFI3</accession>
<keyword evidence="1" id="KW-0812">Transmembrane</keyword>
<sequence>MLTSNIISHLKNQNWLAAIIDFIIVVSGIFVAIQVNSWNEGRVSKQQEKVILEQLYSDFSDNVDSVNSMALFHKNKASELDYVIDMVATDNIEPTSERAGNALMSMFQMPPLIPITLSLCTTQS</sequence>
<comment type="caution">
    <text evidence="2">The sequence shown here is derived from an EMBL/GenBank/DDBJ whole genome shotgun (WGS) entry which is preliminary data.</text>
</comment>
<feature type="transmembrane region" description="Helical" evidence="1">
    <location>
        <begin position="15"/>
        <end position="35"/>
    </location>
</feature>
<keyword evidence="1" id="KW-0472">Membrane</keyword>
<gene>
    <name evidence="2" type="ORF">FE810_16485</name>
</gene>
<dbReference type="InterPro" id="IPR045749">
    <property type="entry name" value="DUF6090"/>
</dbReference>
<protein>
    <submittedName>
        <fullName evidence="2">Uncharacterized protein</fullName>
    </submittedName>
</protein>
<dbReference type="Proteomes" id="UP000307790">
    <property type="component" value="Unassembled WGS sequence"/>
</dbReference>
<reference evidence="2 3" key="1">
    <citation type="submission" date="2019-05" db="EMBL/GenBank/DDBJ databases">
        <title>Genome sequences of Thalassotalea litorea 1K03283.</title>
        <authorList>
            <person name="Zhang D."/>
        </authorList>
    </citation>
    <scope>NUCLEOTIDE SEQUENCE [LARGE SCALE GENOMIC DNA]</scope>
    <source>
        <strain evidence="2 3">MCCC 1K03283</strain>
    </source>
</reference>
<dbReference type="OrthoDB" id="6388784at2"/>
<organism evidence="2 3">
    <name type="scientific">Thalassotalea litorea</name>
    <dbReference type="NCBI Taxonomy" id="2020715"/>
    <lineage>
        <taxon>Bacteria</taxon>
        <taxon>Pseudomonadati</taxon>
        <taxon>Pseudomonadota</taxon>
        <taxon>Gammaproteobacteria</taxon>
        <taxon>Alteromonadales</taxon>
        <taxon>Colwelliaceae</taxon>
        <taxon>Thalassotalea</taxon>
    </lineage>
</organism>
<keyword evidence="3" id="KW-1185">Reference proteome</keyword>
<proteinExistence type="predicted"/>
<dbReference type="AlphaFoldDB" id="A0A5R9IFI3"/>
<name>A0A5R9IFI3_9GAMM</name>